<sequence length="221" mass="25188">MNYLTHQLLIQEEIEQFITNLKKENNPWEDGKKTAGSHASKVKNNLQLDRGSEISKKLSNLIKKKLLSNSLIKSFSLPKSIHGIMFTKSLNNMQYGRHIDNPFMSSGRSDLSFTISLTEKSNYNGGELIIEEMSSEKEFKLNAGEIIIYPSTYLHSVKEIKNGERIVCVGWIESYVKSIEQREYLFDLDAGARGLLAKNGRSDELDLIFKSYSNFLRLLGN</sequence>
<dbReference type="HAMAP" id="MF_00657">
    <property type="entry name" value="Hydroxyl_YbiX"/>
    <property type="match status" value="1"/>
</dbReference>
<dbReference type="Gene3D" id="2.60.120.620">
    <property type="entry name" value="q2cbj1_9rhob like domain"/>
    <property type="match status" value="1"/>
</dbReference>
<dbReference type="PANTHER" id="PTHR41536">
    <property type="entry name" value="PKHD-TYPE HYDROXYLASE YBIX"/>
    <property type="match status" value="1"/>
</dbReference>
<dbReference type="GO" id="GO:0031418">
    <property type="term" value="F:L-ascorbic acid binding"/>
    <property type="evidence" value="ECO:0007669"/>
    <property type="project" value="UniProtKB-KW"/>
</dbReference>
<dbReference type="NCBIfam" id="NF003974">
    <property type="entry name" value="PRK05467.1-3"/>
    <property type="match status" value="1"/>
</dbReference>
<evidence type="ECO:0000313" key="10">
    <source>
        <dbReference type="Proteomes" id="UP000030491"/>
    </source>
</evidence>
<evidence type="ECO:0000313" key="9">
    <source>
        <dbReference type="EMBL" id="KGF93541.1"/>
    </source>
</evidence>
<dbReference type="Gene3D" id="4.10.860.20">
    <property type="entry name" value="Rabenosyn, Rab binding domain"/>
    <property type="match status" value="1"/>
</dbReference>
<dbReference type="InterPro" id="IPR044862">
    <property type="entry name" value="Pro_4_hyd_alph_FE2OG_OXY"/>
</dbReference>
<dbReference type="PANTHER" id="PTHR41536:SF1">
    <property type="entry name" value="PKHD-TYPE HYDROXYLASE YBIX"/>
    <property type="match status" value="1"/>
</dbReference>
<dbReference type="InterPro" id="IPR006620">
    <property type="entry name" value="Pro_4_hyd_alph"/>
</dbReference>
<feature type="binding site" evidence="7">
    <location>
        <position position="155"/>
    </location>
    <ligand>
        <name>Fe cation</name>
        <dbReference type="ChEBI" id="CHEBI:24875"/>
    </ligand>
</feature>
<evidence type="ECO:0000256" key="7">
    <source>
        <dbReference type="HAMAP-Rule" id="MF_00657"/>
    </source>
</evidence>
<feature type="binding site" evidence="7">
    <location>
        <position position="98"/>
    </location>
    <ligand>
        <name>Fe cation</name>
        <dbReference type="ChEBI" id="CHEBI:24875"/>
    </ligand>
</feature>
<evidence type="ECO:0000256" key="4">
    <source>
        <dbReference type="ARBA" id="ARBA00022964"/>
    </source>
</evidence>
<dbReference type="Proteomes" id="UP000030491">
    <property type="component" value="Unassembled WGS sequence"/>
</dbReference>
<keyword evidence="4 7" id="KW-0223">Dioxygenase</keyword>
<dbReference type="InterPro" id="IPR023550">
    <property type="entry name" value="PKHD_hydroxylase"/>
</dbReference>
<reference evidence="10" key="1">
    <citation type="journal article" date="2014" name="Sci. Data">
        <title>Genomes of diverse isolates of the marine cyanobacterium Prochlorococcus.</title>
        <authorList>
            <person name="Biller S."/>
            <person name="Berube P."/>
            <person name="Thompson J."/>
            <person name="Kelly L."/>
            <person name="Roggensack S."/>
            <person name="Awad L."/>
            <person name="Roache-Johnson K."/>
            <person name="Ding H."/>
            <person name="Giovannoni S.J."/>
            <person name="Moore L.R."/>
            <person name="Chisholm S.W."/>
        </authorList>
    </citation>
    <scope>NUCLEOTIDE SEQUENCE [LARGE SCALE GENOMIC DNA]</scope>
</reference>
<keyword evidence="2 7" id="KW-0479">Metal-binding</keyword>
<feature type="binding site" evidence="7">
    <location>
        <position position="165"/>
    </location>
    <ligand>
        <name>2-oxoglutarate</name>
        <dbReference type="ChEBI" id="CHEBI:16810"/>
    </ligand>
</feature>
<dbReference type="GO" id="GO:0016706">
    <property type="term" value="F:2-oxoglutarate-dependent dioxygenase activity"/>
    <property type="evidence" value="ECO:0007669"/>
    <property type="project" value="UniProtKB-UniRule"/>
</dbReference>
<dbReference type="RefSeq" id="WP_032512926.1">
    <property type="nucleotide sequence ID" value="NZ_JNAJ01000003.1"/>
</dbReference>
<dbReference type="InterPro" id="IPR005123">
    <property type="entry name" value="Oxoglu/Fe-dep_dioxygenase_dom"/>
</dbReference>
<dbReference type="EMBL" id="JNAJ01000003">
    <property type="protein sequence ID" value="KGF93541.1"/>
    <property type="molecule type" value="Genomic_DNA"/>
</dbReference>
<evidence type="ECO:0000259" key="8">
    <source>
        <dbReference type="PROSITE" id="PS51471"/>
    </source>
</evidence>
<organism evidence="9 10">
    <name type="scientific">Prochlorococcus marinus str. MIT 9116</name>
    <dbReference type="NCBI Taxonomy" id="167544"/>
    <lineage>
        <taxon>Bacteria</taxon>
        <taxon>Bacillati</taxon>
        <taxon>Cyanobacteriota</taxon>
        <taxon>Cyanophyceae</taxon>
        <taxon>Synechococcales</taxon>
        <taxon>Prochlorococcaceae</taxon>
        <taxon>Prochlorococcus</taxon>
    </lineage>
</organism>
<dbReference type="GO" id="GO:0005506">
    <property type="term" value="F:iron ion binding"/>
    <property type="evidence" value="ECO:0007669"/>
    <property type="project" value="UniProtKB-UniRule"/>
</dbReference>
<dbReference type="GO" id="GO:0006879">
    <property type="term" value="P:intracellular iron ion homeostasis"/>
    <property type="evidence" value="ECO:0007669"/>
    <property type="project" value="TreeGrafter"/>
</dbReference>
<evidence type="ECO:0000256" key="1">
    <source>
        <dbReference type="ARBA" id="ARBA00001961"/>
    </source>
</evidence>
<dbReference type="SMART" id="SM00702">
    <property type="entry name" value="P4Hc"/>
    <property type="match status" value="1"/>
</dbReference>
<keyword evidence="5 7" id="KW-0560">Oxidoreductase</keyword>
<feature type="domain" description="Fe2OG dioxygenase" evidence="8">
    <location>
        <begin position="80"/>
        <end position="174"/>
    </location>
</feature>
<proteinExistence type="inferred from homology"/>
<dbReference type="Pfam" id="PF13640">
    <property type="entry name" value="2OG-FeII_Oxy_3"/>
    <property type="match status" value="1"/>
</dbReference>
<gene>
    <name evidence="9" type="ORF">EU93_0170</name>
</gene>
<dbReference type="PROSITE" id="PS51471">
    <property type="entry name" value="FE2OG_OXY"/>
    <property type="match status" value="1"/>
</dbReference>
<comment type="caution">
    <text evidence="9">The sequence shown here is derived from an EMBL/GenBank/DDBJ whole genome shotgun (WGS) entry which is preliminary data.</text>
</comment>
<comment type="cofactor">
    <cofactor evidence="1 7">
        <name>L-ascorbate</name>
        <dbReference type="ChEBI" id="CHEBI:38290"/>
    </cofactor>
</comment>
<protein>
    <submittedName>
        <fullName evidence="9">Iron-uptake factor PiuC</fullName>
    </submittedName>
</protein>
<dbReference type="GO" id="GO:0006974">
    <property type="term" value="P:DNA damage response"/>
    <property type="evidence" value="ECO:0007669"/>
    <property type="project" value="TreeGrafter"/>
</dbReference>
<name>A0A0A1ZYB5_PROMR</name>
<evidence type="ECO:0000256" key="3">
    <source>
        <dbReference type="ARBA" id="ARBA00022896"/>
    </source>
</evidence>
<evidence type="ECO:0000256" key="5">
    <source>
        <dbReference type="ARBA" id="ARBA00023002"/>
    </source>
</evidence>
<comment type="cofactor">
    <cofactor evidence="7">
        <name>Fe(2+)</name>
        <dbReference type="ChEBI" id="CHEBI:29033"/>
    </cofactor>
    <text evidence="7">Binds 1 Fe(2+) ion per subunit.</text>
</comment>
<dbReference type="AlphaFoldDB" id="A0A0A1ZYB5"/>
<evidence type="ECO:0000256" key="2">
    <source>
        <dbReference type="ARBA" id="ARBA00022723"/>
    </source>
</evidence>
<dbReference type="OrthoDB" id="9812472at2"/>
<evidence type="ECO:0000256" key="6">
    <source>
        <dbReference type="ARBA" id="ARBA00023004"/>
    </source>
</evidence>
<accession>A0A0A1ZYB5</accession>
<keyword evidence="6 7" id="KW-0408">Iron</keyword>
<feature type="binding site" evidence="7">
    <location>
        <position position="100"/>
    </location>
    <ligand>
        <name>Fe cation</name>
        <dbReference type="ChEBI" id="CHEBI:24875"/>
    </ligand>
</feature>
<keyword evidence="3 7" id="KW-0847">Vitamin C</keyword>